<name>A0A6G1K4K1_9PLEO</name>
<protein>
    <submittedName>
        <fullName evidence="1">Uncharacterized protein</fullName>
    </submittedName>
</protein>
<proteinExistence type="predicted"/>
<accession>A0A6G1K4K1</accession>
<sequence>MVVRGGGRSWWWETRLFWRLRVVNFTFSAGTSDSFSFSFISHGPPPNDQSLPRSLFSASQPSLFHKSVKKKSSKCQRNTASVSCSPLAACCLLPL</sequence>
<organism evidence="1 2">
    <name type="scientific">Pleomassaria siparia CBS 279.74</name>
    <dbReference type="NCBI Taxonomy" id="1314801"/>
    <lineage>
        <taxon>Eukaryota</taxon>
        <taxon>Fungi</taxon>
        <taxon>Dikarya</taxon>
        <taxon>Ascomycota</taxon>
        <taxon>Pezizomycotina</taxon>
        <taxon>Dothideomycetes</taxon>
        <taxon>Pleosporomycetidae</taxon>
        <taxon>Pleosporales</taxon>
        <taxon>Pleomassariaceae</taxon>
        <taxon>Pleomassaria</taxon>
    </lineage>
</organism>
<dbReference type="Proteomes" id="UP000799428">
    <property type="component" value="Unassembled WGS sequence"/>
</dbReference>
<reference evidence="1" key="1">
    <citation type="journal article" date="2020" name="Stud. Mycol.">
        <title>101 Dothideomycetes genomes: a test case for predicting lifestyles and emergence of pathogens.</title>
        <authorList>
            <person name="Haridas S."/>
            <person name="Albert R."/>
            <person name="Binder M."/>
            <person name="Bloem J."/>
            <person name="Labutti K."/>
            <person name="Salamov A."/>
            <person name="Andreopoulos B."/>
            <person name="Baker S."/>
            <person name="Barry K."/>
            <person name="Bills G."/>
            <person name="Bluhm B."/>
            <person name="Cannon C."/>
            <person name="Castanera R."/>
            <person name="Culley D."/>
            <person name="Daum C."/>
            <person name="Ezra D."/>
            <person name="Gonzalez J."/>
            <person name="Henrissat B."/>
            <person name="Kuo A."/>
            <person name="Liang C."/>
            <person name="Lipzen A."/>
            <person name="Lutzoni F."/>
            <person name="Magnuson J."/>
            <person name="Mondo S."/>
            <person name="Nolan M."/>
            <person name="Ohm R."/>
            <person name="Pangilinan J."/>
            <person name="Park H.-J."/>
            <person name="Ramirez L."/>
            <person name="Alfaro M."/>
            <person name="Sun H."/>
            <person name="Tritt A."/>
            <person name="Yoshinaga Y."/>
            <person name="Zwiers L.-H."/>
            <person name="Turgeon B."/>
            <person name="Goodwin S."/>
            <person name="Spatafora J."/>
            <person name="Crous P."/>
            <person name="Grigoriev I."/>
        </authorList>
    </citation>
    <scope>NUCLEOTIDE SEQUENCE</scope>
    <source>
        <strain evidence="1">CBS 279.74</strain>
    </source>
</reference>
<gene>
    <name evidence="1" type="ORF">K504DRAFT_57555</name>
</gene>
<dbReference type="AlphaFoldDB" id="A0A6G1K4K1"/>
<evidence type="ECO:0000313" key="1">
    <source>
        <dbReference type="EMBL" id="KAF2707455.1"/>
    </source>
</evidence>
<evidence type="ECO:0000313" key="2">
    <source>
        <dbReference type="Proteomes" id="UP000799428"/>
    </source>
</evidence>
<keyword evidence="2" id="KW-1185">Reference proteome</keyword>
<dbReference type="EMBL" id="MU005774">
    <property type="protein sequence ID" value="KAF2707455.1"/>
    <property type="molecule type" value="Genomic_DNA"/>
</dbReference>